<proteinExistence type="predicted"/>
<dbReference type="AlphaFoldDB" id="A0AAD4TXC9"/>
<keyword evidence="3" id="KW-1185">Reference proteome</keyword>
<dbReference type="EMBL" id="JAKZEL010000017">
    <property type="protein sequence ID" value="KAI4535952.1"/>
    <property type="molecule type" value="Genomic_DNA"/>
</dbReference>
<organism evidence="2 3">
    <name type="scientific">Ovis ammon polii</name>
    <dbReference type="NCBI Taxonomy" id="230172"/>
    <lineage>
        <taxon>Eukaryota</taxon>
        <taxon>Metazoa</taxon>
        <taxon>Chordata</taxon>
        <taxon>Craniata</taxon>
        <taxon>Vertebrata</taxon>
        <taxon>Euteleostomi</taxon>
        <taxon>Mammalia</taxon>
        <taxon>Eutheria</taxon>
        <taxon>Laurasiatheria</taxon>
        <taxon>Artiodactyla</taxon>
        <taxon>Ruminantia</taxon>
        <taxon>Pecora</taxon>
        <taxon>Bovidae</taxon>
        <taxon>Caprinae</taxon>
        <taxon>Ovis</taxon>
    </lineage>
</organism>
<evidence type="ECO:0000313" key="3">
    <source>
        <dbReference type="Proteomes" id="UP001214576"/>
    </source>
</evidence>
<gene>
    <name evidence="2" type="ORF">MG293_014279</name>
</gene>
<evidence type="ECO:0000256" key="1">
    <source>
        <dbReference type="SAM" id="MobiDB-lite"/>
    </source>
</evidence>
<feature type="region of interest" description="Disordered" evidence="1">
    <location>
        <begin position="24"/>
        <end position="75"/>
    </location>
</feature>
<name>A0AAD4TXC9_OVIAM</name>
<sequence>MGASLCKDHSQIHVCRDLLRVPGRTYRGGAQTPRPTEGPSPPLLPSVRFCGSDGDEEGTPGHIRQSTGSLALDLPRPPVWPDSHFTRCCAWRSHSRTLPSAAQNGTRSDAVRSGWGGVAVLSVPTPPELGRTPVTDDGKGRATRGSSHHRLITGDEEQLRVVVSASTQAQD</sequence>
<protein>
    <submittedName>
        <fullName evidence="2">Uncharacterized protein</fullName>
    </submittedName>
</protein>
<evidence type="ECO:0000313" key="2">
    <source>
        <dbReference type="EMBL" id="KAI4535952.1"/>
    </source>
</evidence>
<feature type="region of interest" description="Disordered" evidence="1">
    <location>
        <begin position="122"/>
        <end position="151"/>
    </location>
</feature>
<dbReference type="Proteomes" id="UP001214576">
    <property type="component" value="Unassembled WGS sequence"/>
</dbReference>
<accession>A0AAD4TXC9</accession>
<comment type="caution">
    <text evidence="2">The sequence shown here is derived from an EMBL/GenBank/DDBJ whole genome shotgun (WGS) entry which is preliminary data.</text>
</comment>
<reference evidence="2" key="1">
    <citation type="submission" date="2022-03" db="EMBL/GenBank/DDBJ databases">
        <title>Genomic analyses of argali, domestic sheep and their hybrids provide insights into chromosomal evolution, heterosis and genetic basis of agronomic traits.</title>
        <authorList>
            <person name="Li M."/>
        </authorList>
    </citation>
    <scope>NUCLEOTIDE SEQUENCE</scope>
    <source>
        <strain evidence="2">CAU-MHL-2022a</strain>
        <tissue evidence="2">Skin</tissue>
    </source>
</reference>